<feature type="region of interest" description="Disordered" evidence="1">
    <location>
        <begin position="1"/>
        <end position="26"/>
    </location>
</feature>
<dbReference type="PANTHER" id="PTHR42831:SF3">
    <property type="entry name" value="1,2-PHENYLACETYL-COA EPOXIDASE, SUBUNIT D-RELATED"/>
    <property type="match status" value="1"/>
</dbReference>
<dbReference type="EMBL" id="BAAAQN010000014">
    <property type="protein sequence ID" value="GAA2028355.1"/>
    <property type="molecule type" value="Genomic_DNA"/>
</dbReference>
<feature type="domain" description="PaaD zinc beta ribbon" evidence="3">
    <location>
        <begin position="210"/>
        <end position="253"/>
    </location>
</feature>
<dbReference type="Proteomes" id="UP001500751">
    <property type="component" value="Unassembled WGS sequence"/>
</dbReference>
<feature type="domain" description="MIP18 family-like" evidence="2">
    <location>
        <begin position="44"/>
        <end position="103"/>
    </location>
</feature>
<dbReference type="PANTHER" id="PTHR42831">
    <property type="entry name" value="FE-S PROTEIN MATURATION AUXILIARY FACTOR YITW"/>
    <property type="match status" value="1"/>
</dbReference>
<dbReference type="InterPro" id="IPR034904">
    <property type="entry name" value="FSCA_dom_sf"/>
</dbReference>
<evidence type="ECO:0000256" key="1">
    <source>
        <dbReference type="SAM" id="MobiDB-lite"/>
    </source>
</evidence>
<comment type="caution">
    <text evidence="4">The sequence shown here is derived from an EMBL/GenBank/DDBJ whole genome shotgun (WGS) entry which is preliminary data.</text>
</comment>
<feature type="region of interest" description="Disordered" evidence="1">
    <location>
        <begin position="114"/>
        <end position="138"/>
    </location>
</feature>
<dbReference type="SUPFAM" id="SSF117916">
    <property type="entry name" value="Fe-S cluster assembly (FSCA) domain-like"/>
    <property type="match status" value="1"/>
</dbReference>
<organism evidence="4 5">
    <name type="scientific">Catenulispora yoronensis</name>
    <dbReference type="NCBI Taxonomy" id="450799"/>
    <lineage>
        <taxon>Bacteria</taxon>
        <taxon>Bacillati</taxon>
        <taxon>Actinomycetota</taxon>
        <taxon>Actinomycetes</taxon>
        <taxon>Catenulisporales</taxon>
        <taxon>Catenulisporaceae</taxon>
        <taxon>Catenulispora</taxon>
    </lineage>
</organism>
<keyword evidence="5" id="KW-1185">Reference proteome</keyword>
<reference evidence="5" key="1">
    <citation type="journal article" date="2019" name="Int. J. Syst. Evol. Microbiol.">
        <title>The Global Catalogue of Microorganisms (GCM) 10K type strain sequencing project: providing services to taxonomists for standard genome sequencing and annotation.</title>
        <authorList>
            <consortium name="The Broad Institute Genomics Platform"/>
            <consortium name="The Broad Institute Genome Sequencing Center for Infectious Disease"/>
            <person name="Wu L."/>
            <person name="Ma J."/>
        </authorList>
    </citation>
    <scope>NUCLEOTIDE SEQUENCE [LARGE SCALE GENOMIC DNA]</scope>
    <source>
        <strain evidence="5">JCM 16014</strain>
    </source>
</reference>
<dbReference type="InterPro" id="IPR056572">
    <property type="entry name" value="Zn_ribbon_PaaD"/>
</dbReference>
<proteinExistence type="predicted"/>
<evidence type="ECO:0000259" key="2">
    <source>
        <dbReference type="Pfam" id="PF01883"/>
    </source>
</evidence>
<dbReference type="InterPro" id="IPR052339">
    <property type="entry name" value="Fe-S_Maturation_MIP18"/>
</dbReference>
<gene>
    <name evidence="4" type="primary">paaJ</name>
    <name evidence="4" type="ORF">GCM10009839_29280</name>
</gene>
<dbReference type="InterPro" id="IPR002744">
    <property type="entry name" value="MIP18-like"/>
</dbReference>
<dbReference type="Pfam" id="PF23451">
    <property type="entry name" value="Zn_ribbon_PaaD"/>
    <property type="match status" value="1"/>
</dbReference>
<evidence type="ECO:0000313" key="4">
    <source>
        <dbReference type="EMBL" id="GAA2028355.1"/>
    </source>
</evidence>
<evidence type="ECO:0000259" key="3">
    <source>
        <dbReference type="Pfam" id="PF23451"/>
    </source>
</evidence>
<feature type="compositionally biased region" description="Low complexity" evidence="1">
    <location>
        <begin position="126"/>
        <end position="138"/>
    </location>
</feature>
<dbReference type="Gene3D" id="3.30.300.130">
    <property type="entry name" value="Fe-S cluster assembly (FSCA)"/>
    <property type="match status" value="1"/>
</dbReference>
<feature type="compositionally biased region" description="Basic and acidic residues" evidence="1">
    <location>
        <begin position="9"/>
        <end position="23"/>
    </location>
</feature>
<name>A0ABP5FKA8_9ACTN</name>
<dbReference type="Pfam" id="PF01883">
    <property type="entry name" value="FeS_assembly_P"/>
    <property type="match status" value="1"/>
</dbReference>
<evidence type="ECO:0000313" key="5">
    <source>
        <dbReference type="Proteomes" id="UP001500751"/>
    </source>
</evidence>
<protein>
    <submittedName>
        <fullName evidence="4">Phenylacetate-CoA oxygenase subunit PaaJ</fullName>
    </submittedName>
</protein>
<feature type="compositionally biased region" description="Gly residues" evidence="1">
    <location>
        <begin position="114"/>
        <end position="125"/>
    </location>
</feature>
<accession>A0ABP5FKA8</accession>
<sequence length="255" mass="25084">MVGGGGAEGRGKSESEARQERGGSEVVRMATRTIEASDLALLEAAASAVPDPELPVVTLGDLGIVRGVAVADDGAVEVRLTPTFVGCPATEVIAADVRAAVEARLVTLGGAGAGAGAGSGSGAGAGADTSGDAGSTGSAGAVADLAHVEVRTRMEMSPAWSTDWISDDGRRKLAEHGIAPPRGGRASGIVAVTIGRRAGLGEASPLAGASPQPPTPCPRCGSTSTRLISAFGSTPCQSLRACRACGEPFGAMKAL</sequence>